<dbReference type="EMBL" id="JAIWYP010000010">
    <property type="protein sequence ID" value="KAH3746673.1"/>
    <property type="molecule type" value="Genomic_DNA"/>
</dbReference>
<evidence type="ECO:0000313" key="1">
    <source>
        <dbReference type="EMBL" id="KAH3746673.1"/>
    </source>
</evidence>
<evidence type="ECO:0000313" key="2">
    <source>
        <dbReference type="Proteomes" id="UP000828390"/>
    </source>
</evidence>
<keyword evidence="2" id="KW-1185">Reference proteome</keyword>
<name>A0A9D4DCU6_DREPO</name>
<proteinExistence type="predicted"/>
<reference evidence="1" key="1">
    <citation type="journal article" date="2019" name="bioRxiv">
        <title>The Genome of the Zebra Mussel, Dreissena polymorpha: A Resource for Invasive Species Research.</title>
        <authorList>
            <person name="McCartney M.A."/>
            <person name="Auch B."/>
            <person name="Kono T."/>
            <person name="Mallez S."/>
            <person name="Zhang Y."/>
            <person name="Obille A."/>
            <person name="Becker A."/>
            <person name="Abrahante J.E."/>
            <person name="Garbe J."/>
            <person name="Badalamenti J.P."/>
            <person name="Herman A."/>
            <person name="Mangelson H."/>
            <person name="Liachko I."/>
            <person name="Sullivan S."/>
            <person name="Sone E.D."/>
            <person name="Koren S."/>
            <person name="Silverstein K.A.T."/>
            <person name="Beckman K.B."/>
            <person name="Gohl D.M."/>
        </authorList>
    </citation>
    <scope>NUCLEOTIDE SEQUENCE</scope>
    <source>
        <strain evidence="1">Duluth1</strain>
        <tissue evidence="1">Whole animal</tissue>
    </source>
</reference>
<dbReference type="AlphaFoldDB" id="A0A9D4DCU6"/>
<reference evidence="1" key="2">
    <citation type="submission" date="2020-11" db="EMBL/GenBank/DDBJ databases">
        <authorList>
            <person name="McCartney M.A."/>
            <person name="Auch B."/>
            <person name="Kono T."/>
            <person name="Mallez S."/>
            <person name="Becker A."/>
            <person name="Gohl D.M."/>
            <person name="Silverstein K.A.T."/>
            <person name="Koren S."/>
            <person name="Bechman K.B."/>
            <person name="Herman A."/>
            <person name="Abrahante J.E."/>
            <person name="Garbe J."/>
        </authorList>
    </citation>
    <scope>NUCLEOTIDE SEQUENCE</scope>
    <source>
        <strain evidence="1">Duluth1</strain>
        <tissue evidence="1">Whole animal</tissue>
    </source>
</reference>
<comment type="caution">
    <text evidence="1">The sequence shown here is derived from an EMBL/GenBank/DDBJ whole genome shotgun (WGS) entry which is preliminary data.</text>
</comment>
<gene>
    <name evidence="1" type="ORF">DPMN_181083</name>
</gene>
<accession>A0A9D4DCU6</accession>
<dbReference type="Proteomes" id="UP000828390">
    <property type="component" value="Unassembled WGS sequence"/>
</dbReference>
<protein>
    <submittedName>
        <fullName evidence="1">Uncharacterized protein</fullName>
    </submittedName>
</protein>
<organism evidence="1 2">
    <name type="scientific">Dreissena polymorpha</name>
    <name type="common">Zebra mussel</name>
    <name type="synonym">Mytilus polymorpha</name>
    <dbReference type="NCBI Taxonomy" id="45954"/>
    <lineage>
        <taxon>Eukaryota</taxon>
        <taxon>Metazoa</taxon>
        <taxon>Spiralia</taxon>
        <taxon>Lophotrochozoa</taxon>
        <taxon>Mollusca</taxon>
        <taxon>Bivalvia</taxon>
        <taxon>Autobranchia</taxon>
        <taxon>Heteroconchia</taxon>
        <taxon>Euheterodonta</taxon>
        <taxon>Imparidentia</taxon>
        <taxon>Neoheterodontei</taxon>
        <taxon>Myida</taxon>
        <taxon>Dreissenoidea</taxon>
        <taxon>Dreissenidae</taxon>
        <taxon>Dreissena</taxon>
    </lineage>
</organism>
<sequence>MQFYVDTAMYVIKTFPFDDQLLSNAKFINFETRLEASFECVQYFVQNFLLMLNFSPTEMDTLEEQFKEYQLLDPPPMDIIKNATTVEEMPDGSKQESLRMDIL</sequence>